<evidence type="ECO:0000256" key="1">
    <source>
        <dbReference type="SAM" id="SignalP"/>
    </source>
</evidence>
<dbReference type="Pfam" id="PF26374">
    <property type="entry name" value="Ulvan_lyaseC"/>
    <property type="match status" value="1"/>
</dbReference>
<feature type="domain" description="Endo-acting ulvan lyase C-terminal" evidence="3">
    <location>
        <begin position="1435"/>
        <end position="1532"/>
    </location>
</feature>
<feature type="domain" description="Endo-acting ulvan lyase beta-trefoil" evidence="2">
    <location>
        <begin position="597"/>
        <end position="727"/>
    </location>
</feature>
<dbReference type="Gene3D" id="1.50.10.100">
    <property type="entry name" value="Chondroitin AC/alginate lyase"/>
    <property type="match status" value="1"/>
</dbReference>
<sequence>MNKIILKKSLSFAILLFTLLLQGQVTLEKEVKITDFAMYFNGDKVPLTHTENSTTGYDYVYGRSLTPHGDCIKVYDKYVFLTWYRGGKEDRHVMLTRYNTVTGTIKTIEFPHQHTGYEGKWWIGETHNTISVGICPKNGTIHMLYDMHRNGNVPEFSNDYLRYSYSVPGAATVSDEEFTINQFVQSANNNYKHLSFPGIDNETVTKLLTYPDFFTNDQGDLFMKNRFGYSENGRFLFAKYDGTSWVGYTDFNRSNASSYDSPYNWGLYGDIKFLNGKIRVGFQQRANLNNDKYEYQNGFYYAYSDDPSGLTQWKDHAGTGFARPISNSDLIKISEPGDLVATTEKDKVYMVSGFDWTVTDNNDIHFIGRVKDNSTTSSTAGQTKQVHTYKPAGATSFITTTDFSGAETLYASGNFVYIIGLTSSGRPYVERAPGGTNSFTRIYEASSGKTFEKGQVYIHNGKLYYYLLEKNALETDDARPTYLQIIDLAIVQEPKTFGVNLVTPTDNQSFEQGKTVQLSANATTDVGVLTRVDFKINNEVVSSVTTLPYSYNWIPQTPGNYTVQAVAYNDSNAQVSSSLVNVVITAVDKTNLTGDIYRLRNVETGQYLQAQLTSASPVLLNNSSDGQDKEWVFTRTTVNNITYNNIDSQINGVLRATGSTFTPPNAVVNTTKASPTTDSDKIWTVHYIQADNTYRFEAGSSGRFMYIDANGTVISSAVADTDARSKWQVISTTPTPTPTPIYNFTLIHPHIWVKDAQKQEILDKIANNTWAQNLFNQYKSRVDSKKNSHKTDPSTIINTIPGFPGSYSTHINILTLGFDASLLYWLTGDEDYAQLAADILYHYTKKIAQISGNVDFQTGNSDSYLIDSRGAYTKPPMIYDFVHTFLNKSGSTVYDLDTGTRVPFNFTNSETAFKKLADNVFSRGGINSNHPVLEAPGALFNVLSIEDDATRQTYFNKFMNGTSNQNGLTWMMNECKDSGVWPEATGYSVGPQRIVLELMEVVDRYKPSLNIIDNNKAILEDSFFFENYRFPNSKEVMRFGDAHRTSLNTEDLMERVFVISKRKGYIDLESKSREMLKAFYFNKGGYNPTVATQTLEWNSPLDLLWNSNIELTNVTPITYNSSINIDYAGIAMQRNINTSDRVESGLMGYTGGAHYVHSHLSGIDMEIYGLGAVMGTGGGDVGAGNNARDGEEFRNYHRIYAGHNTVIVNGKSKGKGDGAWKGDNQLFMNTTKTVAAEPLSLAQPVSDNFSFSSQVLDDVVNNAKQQRVLSIIRTSDNTGYYFDLFRSKSLGTNDFHDYVYHNVGDGVSMVDSYNNPIQLTPTTGRYQSIESVYGGKSIFFPGWHYFEQVNTSAATTASVKATIPMTKQGVRYMHILMPGGENREYTACKGPATIEGQMGYEGIKTPIVTVRQPGEAWNKPFVSIFEPSRNTSGTVQSVDNLYTDDKIVGAKVISKINDTTITDYIISNENDGEIFSLNSPSISFTGRFGIIRIEDKKGNNKKEVSLYIGKGNEITYEGQTLSADGDGKGILKYTTEATPFILPSNNFKVQLNGETCVGKNNGNIVIEAQASNSYEAKINGKTY</sequence>
<evidence type="ECO:0000259" key="2">
    <source>
        <dbReference type="Pfam" id="PF24208"/>
    </source>
</evidence>
<dbReference type="InterPro" id="IPR058849">
    <property type="entry name" value="Ulvan_lyase_2nd"/>
</dbReference>
<feature type="chain" id="PRO_5047524199" description="Heparinase II/III-like protein" evidence="1">
    <location>
        <begin position="24"/>
        <end position="1583"/>
    </location>
</feature>
<feature type="domain" description="Endo-acting ulvan lyase 2nd" evidence="4">
    <location>
        <begin position="978"/>
        <end position="1119"/>
    </location>
</feature>
<dbReference type="EMBL" id="NASZ01000005">
    <property type="protein sequence ID" value="MBD0724719.1"/>
    <property type="molecule type" value="Genomic_DNA"/>
</dbReference>
<dbReference type="Proteomes" id="UP000661715">
    <property type="component" value="Unassembled WGS sequence"/>
</dbReference>
<dbReference type="Gene3D" id="2.70.98.70">
    <property type="match status" value="1"/>
</dbReference>
<evidence type="ECO:0000259" key="3">
    <source>
        <dbReference type="Pfam" id="PF26374"/>
    </source>
</evidence>
<organism evidence="5 6">
    <name type="scientific">Flavobacterium pokkalii</name>
    <dbReference type="NCBI Taxonomy" id="1940408"/>
    <lineage>
        <taxon>Bacteria</taxon>
        <taxon>Pseudomonadati</taxon>
        <taxon>Bacteroidota</taxon>
        <taxon>Flavobacteriia</taxon>
        <taxon>Flavobacteriales</taxon>
        <taxon>Flavobacteriaceae</taxon>
        <taxon>Flavobacterium</taxon>
    </lineage>
</organism>
<dbReference type="RefSeq" id="WP_188220102.1">
    <property type="nucleotide sequence ID" value="NZ_NASZ01000005.1"/>
</dbReference>
<dbReference type="Gene3D" id="2.80.10.50">
    <property type="match status" value="1"/>
</dbReference>
<dbReference type="InterPro" id="IPR058848">
    <property type="entry name" value="Ulvan_lyase_C"/>
</dbReference>
<evidence type="ECO:0000259" key="4">
    <source>
        <dbReference type="Pfam" id="PF26377"/>
    </source>
</evidence>
<protein>
    <recommendedName>
        <fullName evidence="7">Heparinase II/III-like protein</fullName>
    </recommendedName>
</protein>
<evidence type="ECO:0000313" key="5">
    <source>
        <dbReference type="EMBL" id="MBD0724719.1"/>
    </source>
</evidence>
<name>A0ABR7UPW0_9FLAO</name>
<dbReference type="SUPFAM" id="SSF48230">
    <property type="entry name" value="Chondroitin AC/alginate lyase"/>
    <property type="match status" value="1"/>
</dbReference>
<proteinExistence type="predicted"/>
<gene>
    <name evidence="5" type="ORF">B6A10_05965</name>
</gene>
<feature type="signal peptide" evidence="1">
    <location>
        <begin position="1"/>
        <end position="23"/>
    </location>
</feature>
<evidence type="ECO:0000313" key="6">
    <source>
        <dbReference type="Proteomes" id="UP000661715"/>
    </source>
</evidence>
<reference evidence="5 6" key="1">
    <citation type="journal article" date="2020" name="Microbiol. Res.">
        <title>Flavobacterium pokkalii sp. nov., a novel plant growth promoting native rhizobacteria isolated from pokkali rice grown in coastal saline affected agricultural regions of southern India, Kerala.</title>
        <authorList>
            <person name="Menon R.R."/>
            <person name="Kumari S."/>
            <person name="Viver T."/>
            <person name="Rameshkumar N."/>
        </authorList>
    </citation>
    <scope>NUCLEOTIDE SEQUENCE [LARGE SCALE GENOMIC DNA]</scope>
    <source>
        <strain evidence="5 6">L1I52</strain>
    </source>
</reference>
<comment type="caution">
    <text evidence="5">The sequence shown here is derived from an EMBL/GenBank/DDBJ whole genome shotgun (WGS) entry which is preliminary data.</text>
</comment>
<dbReference type="InterPro" id="IPR008929">
    <property type="entry name" value="Chondroitin_lyas"/>
</dbReference>
<keyword evidence="6" id="KW-1185">Reference proteome</keyword>
<keyword evidence="1" id="KW-0732">Signal</keyword>
<dbReference type="Pfam" id="PF15892">
    <property type="entry name" value="BNR_4"/>
    <property type="match status" value="1"/>
</dbReference>
<feature type="non-terminal residue" evidence="5">
    <location>
        <position position="1583"/>
    </location>
</feature>
<dbReference type="Pfam" id="PF24208">
    <property type="entry name" value="Beta-tre_PLH30"/>
    <property type="match status" value="1"/>
</dbReference>
<dbReference type="Pfam" id="PF17957">
    <property type="entry name" value="Big_7"/>
    <property type="match status" value="1"/>
</dbReference>
<accession>A0ABR7UPW0</accession>
<dbReference type="Gene3D" id="2.60.40.10">
    <property type="entry name" value="Immunoglobulins"/>
    <property type="match status" value="1"/>
</dbReference>
<dbReference type="InterPro" id="IPR013783">
    <property type="entry name" value="Ig-like_fold"/>
</dbReference>
<dbReference type="InterPro" id="IPR057036">
    <property type="entry name" value="Beta-tre_PLH30"/>
</dbReference>
<dbReference type="Pfam" id="PF26377">
    <property type="entry name" value="Ulvan_lyase_2nd"/>
    <property type="match status" value="1"/>
</dbReference>
<evidence type="ECO:0008006" key="7">
    <source>
        <dbReference type="Google" id="ProtNLM"/>
    </source>
</evidence>